<gene>
    <name evidence="2" type="ORF">F8O04_05810</name>
</gene>
<proteinExistence type="predicted"/>
<evidence type="ECO:0000313" key="3">
    <source>
        <dbReference type="Proteomes" id="UP000431744"/>
    </source>
</evidence>
<evidence type="ECO:0000256" key="1">
    <source>
        <dbReference type="SAM" id="MobiDB-lite"/>
    </source>
</evidence>
<accession>A0A6H9WU29</accession>
<comment type="caution">
    <text evidence="2">The sequence shown here is derived from an EMBL/GenBank/DDBJ whole genome shotgun (WGS) entry which is preliminary data.</text>
</comment>
<dbReference type="RefSeq" id="WP_158028335.1">
    <property type="nucleotide sequence ID" value="NZ_BMHG01000001.1"/>
</dbReference>
<protein>
    <recommendedName>
        <fullName evidence="4">Glutaminase</fullName>
    </recommendedName>
</protein>
<dbReference type="OrthoDB" id="5122834at2"/>
<sequence>MRAEEERPGGEGPQERGAPGDADARVGEARAAVADACALLNDAGIEPDPLAAYVPERRILGVFPREARLRREGDGWRLGVLVLSTTGDVLIGARTTRARRPERVGYAAESARERDVLRHAAYRARVPEGVTVHVDGTAVDLEDLAASGGGYEPLALRRDGIVVRWAPAAPLHAALPLDTYLAERAQLLARPPEHA</sequence>
<reference evidence="2 3" key="1">
    <citation type="submission" date="2019-09" db="EMBL/GenBank/DDBJ databases">
        <title>Phylogeny of genus Pseudoclavibacter and closely related genus.</title>
        <authorList>
            <person name="Li Y."/>
        </authorList>
    </citation>
    <scope>NUCLEOTIDE SEQUENCE [LARGE SCALE GENOMIC DNA]</scope>
    <source>
        <strain evidence="2 3">EGI 60007</strain>
    </source>
</reference>
<evidence type="ECO:0000313" key="2">
    <source>
        <dbReference type="EMBL" id="KAB1649750.1"/>
    </source>
</evidence>
<dbReference type="EMBL" id="WBJY01000001">
    <property type="protein sequence ID" value="KAB1649750.1"/>
    <property type="molecule type" value="Genomic_DNA"/>
</dbReference>
<keyword evidence="3" id="KW-1185">Reference proteome</keyword>
<dbReference type="Proteomes" id="UP000431744">
    <property type="component" value="Unassembled WGS sequence"/>
</dbReference>
<organism evidence="2 3">
    <name type="scientific">Pseudoclavibacter endophyticus</name>
    <dbReference type="NCBI Taxonomy" id="1778590"/>
    <lineage>
        <taxon>Bacteria</taxon>
        <taxon>Bacillati</taxon>
        <taxon>Actinomycetota</taxon>
        <taxon>Actinomycetes</taxon>
        <taxon>Micrococcales</taxon>
        <taxon>Microbacteriaceae</taxon>
        <taxon>Pseudoclavibacter</taxon>
    </lineage>
</organism>
<feature type="region of interest" description="Disordered" evidence="1">
    <location>
        <begin position="1"/>
        <end position="25"/>
    </location>
</feature>
<dbReference type="AlphaFoldDB" id="A0A6H9WU29"/>
<name>A0A6H9WU29_9MICO</name>
<evidence type="ECO:0008006" key="4">
    <source>
        <dbReference type="Google" id="ProtNLM"/>
    </source>
</evidence>